<dbReference type="SMART" id="SM00267">
    <property type="entry name" value="GGDEF"/>
    <property type="match status" value="1"/>
</dbReference>
<dbReference type="GO" id="GO:0071111">
    <property type="term" value="F:cyclic-guanylate-specific phosphodiesterase activity"/>
    <property type="evidence" value="ECO:0007669"/>
    <property type="project" value="InterPro"/>
</dbReference>
<dbReference type="RefSeq" id="WP_034742408.1">
    <property type="nucleotide sequence ID" value="NZ_AWFG01000052.1"/>
</dbReference>
<keyword evidence="2" id="KW-0472">Membrane</keyword>
<dbReference type="InterPro" id="IPR043128">
    <property type="entry name" value="Rev_trsase/Diguanyl_cyclase"/>
</dbReference>
<evidence type="ECO:0008006" key="7">
    <source>
        <dbReference type="Google" id="ProtNLM"/>
    </source>
</evidence>
<name>A0A062UJ95_9PROT</name>
<dbReference type="PATRIC" id="fig|1280947.3.peg.2988"/>
<feature type="transmembrane region" description="Helical" evidence="2">
    <location>
        <begin position="177"/>
        <end position="199"/>
    </location>
</feature>
<dbReference type="EMBL" id="AWFG01000052">
    <property type="protein sequence ID" value="KCZ56160.1"/>
    <property type="molecule type" value="Genomic_DNA"/>
</dbReference>
<dbReference type="OrthoDB" id="7279500at2"/>
<feature type="coiled-coil region" evidence="1">
    <location>
        <begin position="214"/>
        <end position="248"/>
    </location>
</feature>
<dbReference type="PANTHER" id="PTHR33121">
    <property type="entry name" value="CYCLIC DI-GMP PHOSPHODIESTERASE PDEF"/>
    <property type="match status" value="1"/>
</dbReference>
<dbReference type="NCBIfam" id="TIGR00254">
    <property type="entry name" value="GGDEF"/>
    <property type="match status" value="1"/>
</dbReference>
<dbReference type="SMART" id="SM00052">
    <property type="entry name" value="EAL"/>
    <property type="match status" value="1"/>
</dbReference>
<dbReference type="SUPFAM" id="SSF141868">
    <property type="entry name" value="EAL domain-like"/>
    <property type="match status" value="1"/>
</dbReference>
<evidence type="ECO:0000256" key="1">
    <source>
        <dbReference type="SAM" id="Coils"/>
    </source>
</evidence>
<evidence type="ECO:0000313" key="6">
    <source>
        <dbReference type="Proteomes" id="UP000027190"/>
    </source>
</evidence>
<dbReference type="InterPro" id="IPR000160">
    <property type="entry name" value="GGDEF_dom"/>
</dbReference>
<dbReference type="Pfam" id="PF00563">
    <property type="entry name" value="EAL"/>
    <property type="match status" value="1"/>
</dbReference>
<dbReference type="InterPro" id="IPR001633">
    <property type="entry name" value="EAL_dom"/>
</dbReference>
<feature type="transmembrane region" description="Helical" evidence="2">
    <location>
        <begin position="84"/>
        <end position="105"/>
    </location>
</feature>
<dbReference type="Pfam" id="PF00990">
    <property type="entry name" value="GGDEF"/>
    <property type="match status" value="1"/>
</dbReference>
<evidence type="ECO:0000259" key="4">
    <source>
        <dbReference type="PROSITE" id="PS50887"/>
    </source>
</evidence>
<feature type="domain" description="GGDEF" evidence="4">
    <location>
        <begin position="277"/>
        <end position="407"/>
    </location>
</feature>
<keyword evidence="2" id="KW-1133">Transmembrane helix</keyword>
<keyword evidence="6" id="KW-1185">Reference proteome</keyword>
<dbReference type="InterPro" id="IPR050706">
    <property type="entry name" value="Cyclic-di-GMP_PDE-like"/>
</dbReference>
<keyword evidence="2" id="KW-0812">Transmembrane</keyword>
<dbReference type="CDD" id="cd01948">
    <property type="entry name" value="EAL"/>
    <property type="match status" value="1"/>
</dbReference>
<dbReference type="CDD" id="cd01949">
    <property type="entry name" value="GGDEF"/>
    <property type="match status" value="1"/>
</dbReference>
<dbReference type="STRING" id="1280947.HY30_07860"/>
<feature type="transmembrane region" description="Helical" evidence="2">
    <location>
        <begin position="137"/>
        <end position="157"/>
    </location>
</feature>
<dbReference type="PROSITE" id="PS50887">
    <property type="entry name" value="GGDEF"/>
    <property type="match status" value="1"/>
</dbReference>
<feature type="domain" description="EAL" evidence="3">
    <location>
        <begin position="416"/>
        <end position="663"/>
    </location>
</feature>
<evidence type="ECO:0000259" key="3">
    <source>
        <dbReference type="PROSITE" id="PS50883"/>
    </source>
</evidence>
<dbReference type="SUPFAM" id="SSF55073">
    <property type="entry name" value="Nucleotide cyclase"/>
    <property type="match status" value="1"/>
</dbReference>
<dbReference type="Proteomes" id="UP000027190">
    <property type="component" value="Unassembled WGS sequence"/>
</dbReference>
<feature type="transmembrane region" description="Helical" evidence="2">
    <location>
        <begin position="55"/>
        <end position="72"/>
    </location>
</feature>
<protein>
    <recommendedName>
        <fullName evidence="7">EAL domain-containing protein</fullName>
    </recommendedName>
</protein>
<accession>A0A062UJ95</accession>
<dbReference type="eggNOG" id="COG5001">
    <property type="taxonomic scope" value="Bacteria"/>
</dbReference>
<keyword evidence="1" id="KW-0175">Coiled coil</keyword>
<reference evidence="5 6" key="1">
    <citation type="journal article" date="2014" name="Antonie Van Leeuwenhoek">
        <title>Hyphomonas beringensis sp. nov. and Hyphomonas chukchiensis sp. nov., isolated from surface seawater of the Bering Sea and Chukchi Sea.</title>
        <authorList>
            <person name="Li C."/>
            <person name="Lai Q."/>
            <person name="Li G."/>
            <person name="Dong C."/>
            <person name="Wang J."/>
            <person name="Liao Y."/>
            <person name="Shao Z."/>
        </authorList>
    </citation>
    <scope>NUCLEOTIDE SEQUENCE [LARGE SCALE GENOMIC DNA]</scope>
    <source>
        <strain evidence="5 6">BH-BN04-4</strain>
    </source>
</reference>
<dbReference type="PANTHER" id="PTHR33121:SF70">
    <property type="entry name" value="SIGNALING PROTEIN YKOW"/>
    <property type="match status" value="1"/>
</dbReference>
<dbReference type="Gene3D" id="3.20.20.450">
    <property type="entry name" value="EAL domain"/>
    <property type="match status" value="1"/>
</dbReference>
<proteinExistence type="predicted"/>
<dbReference type="InterPro" id="IPR029787">
    <property type="entry name" value="Nucleotide_cyclase"/>
</dbReference>
<organism evidence="5 6">
    <name type="scientific">Hyphomonas chukchiensis</name>
    <dbReference type="NCBI Taxonomy" id="1280947"/>
    <lineage>
        <taxon>Bacteria</taxon>
        <taxon>Pseudomonadati</taxon>
        <taxon>Pseudomonadota</taxon>
        <taxon>Alphaproteobacteria</taxon>
        <taxon>Hyphomonadales</taxon>
        <taxon>Hyphomonadaceae</taxon>
        <taxon>Hyphomonas</taxon>
    </lineage>
</organism>
<feature type="transmembrane region" description="Helical" evidence="2">
    <location>
        <begin position="23"/>
        <end position="43"/>
    </location>
</feature>
<gene>
    <name evidence="5" type="ORF">HY30_07860</name>
</gene>
<evidence type="ECO:0000256" key="2">
    <source>
        <dbReference type="SAM" id="Phobius"/>
    </source>
</evidence>
<dbReference type="PROSITE" id="PS50883">
    <property type="entry name" value="EAL"/>
    <property type="match status" value="1"/>
</dbReference>
<dbReference type="AlphaFoldDB" id="A0A062UJ95"/>
<comment type="caution">
    <text evidence="5">The sequence shown here is derived from an EMBL/GenBank/DDBJ whole genome shotgun (WGS) entry which is preliminary data.</text>
</comment>
<evidence type="ECO:0000313" key="5">
    <source>
        <dbReference type="EMBL" id="KCZ56160.1"/>
    </source>
</evidence>
<feature type="transmembrane region" description="Helical" evidence="2">
    <location>
        <begin position="111"/>
        <end position="130"/>
    </location>
</feature>
<dbReference type="InterPro" id="IPR035919">
    <property type="entry name" value="EAL_sf"/>
</dbReference>
<sequence>MQTRPAAPDTQLENEIRIGDRSIALVTAILLILMALVYVMTPAPGDASSKSLDPVWPAMSALAILSLFRIYMSRRRPLPSWLSYITMAGEFAVLFTLIVCFEAKYDQPPAFVLKSPTVIWLFVLIGLRALRLDPLEVLAAGAMAATGWTGLTLWAVWQSPPSAITHDFVAYMSGPSILVGAEVEKVLAILLFSFSLAIAMRRGQRFMGRVTDYASQLVRLLKKEKRLLAKLRQESEERQQTARQLHDALYTDALTGLPSRQALNDELDQRARQRPFRPLRLVLVDLCSFRRFNDTMGRVAGDALLVRAAQDLRGASRPSTFIARIAADEFAILASVHPDELEGEDIPSLGSFGRSIDAGSFTFSGGANSGAAWARESRDIPMLMHNASLALNEAKRLGRQRSVDFDKGQRQRAERLAQLESHLHTAIRSRQLWVAYQPIVCLSTNLLAGWEALLRWTHPLLGPVPPVDFIPLLEESGLINQVGRRILIVAAEDARRMSLALGRKDLFMSVNVSPFQLNEPSTLVGAVHKARTRFARLKLELTESGVAEDPVRARSVLSQLRDAGVELSLDDFGTGMSSLAHLQQFEFDYLKIDRAFVQSDEDAFIKGILLLAGSLGLVTIAEGIETDADRKRLLELGARYGQGYFWGAATPAAAWINGAPFTTFRKAAV</sequence>
<dbReference type="Gene3D" id="3.30.70.270">
    <property type="match status" value="1"/>
</dbReference>